<dbReference type="Gene3D" id="1.10.150.130">
    <property type="match status" value="1"/>
</dbReference>
<dbReference type="Pfam" id="PF13102">
    <property type="entry name" value="Phage_int_SAM_5"/>
    <property type="match status" value="1"/>
</dbReference>
<dbReference type="EMBL" id="SNRY01001301">
    <property type="protein sequence ID" value="KAA6331964.1"/>
    <property type="molecule type" value="Genomic_DNA"/>
</dbReference>
<accession>A0A5J4REP8</accession>
<gene>
    <name evidence="5" type="ORF">EZS27_019480</name>
</gene>
<name>A0A5J4REP8_9ZZZZ</name>
<keyword evidence="3" id="KW-0233">DNA recombination</keyword>
<dbReference type="InterPro" id="IPR011010">
    <property type="entry name" value="DNA_brk_join_enz"/>
</dbReference>
<feature type="domain" description="Tyr recombinase" evidence="4">
    <location>
        <begin position="219"/>
        <end position="393"/>
    </location>
</feature>
<dbReference type="Pfam" id="PF17293">
    <property type="entry name" value="Arm-DNA-bind_5"/>
    <property type="match status" value="1"/>
</dbReference>
<reference evidence="5" key="1">
    <citation type="submission" date="2019-03" db="EMBL/GenBank/DDBJ databases">
        <title>Single cell metagenomics reveals metabolic interactions within the superorganism composed of flagellate Streblomastix strix and complex community of Bacteroidetes bacteria on its surface.</title>
        <authorList>
            <person name="Treitli S.C."/>
            <person name="Kolisko M."/>
            <person name="Husnik F."/>
            <person name="Keeling P."/>
            <person name="Hampl V."/>
        </authorList>
    </citation>
    <scope>NUCLEOTIDE SEQUENCE</scope>
    <source>
        <strain evidence="5">STM</strain>
    </source>
</reference>
<dbReference type="GO" id="GO:0006310">
    <property type="term" value="P:DNA recombination"/>
    <property type="evidence" value="ECO:0007669"/>
    <property type="project" value="UniProtKB-KW"/>
</dbReference>
<sequence>MRSTFKVLFFLKRDKQKTNGTIPLFCRITLDKKEARFGMKMDINPAHWDVNAGKATGRAKEVPEINSLIDSTRSALYRIYRNMQERDSNVTAEKIKNEFLGVAETRHNLLELFQRQNEDIKKLIGMGKSKATYQKYEVTRTRLTDFIKERYNLSDIALKEINHLFITDFEVYLRTTCRCNPNTTAKFIQLFKRIIILAKNNGWIASDPFTNYKIHFAKVDRGYLTQEEIEAIMNKQFATKRLEQVRDIFVFSCFTGLAYIDAKNLRENNIRTSFDGGLWIMGKREKTGVNFNIPLLEVPKMILDKYKGSLPNNVVLPVLSNQKMNAYLKEIGDLCGIEKELTFHLARHSFATLTLSKGVSIESVSKMLGHTNIKTTQIYARITDSKISHDMAAFAGKIKGVEAKLAVNP</sequence>
<dbReference type="GO" id="GO:0003677">
    <property type="term" value="F:DNA binding"/>
    <property type="evidence" value="ECO:0007669"/>
    <property type="project" value="UniProtKB-KW"/>
</dbReference>
<dbReference type="PANTHER" id="PTHR30349:SF64">
    <property type="entry name" value="PROPHAGE INTEGRASE INTD-RELATED"/>
    <property type="match status" value="1"/>
</dbReference>
<protein>
    <submittedName>
        <fullName evidence="5">Tyrosine recombinase XerD</fullName>
    </submittedName>
</protein>
<evidence type="ECO:0000313" key="5">
    <source>
        <dbReference type="EMBL" id="KAA6331964.1"/>
    </source>
</evidence>
<dbReference type="CDD" id="cd01185">
    <property type="entry name" value="INTN1_C_like"/>
    <property type="match status" value="1"/>
</dbReference>
<dbReference type="InterPro" id="IPR002104">
    <property type="entry name" value="Integrase_catalytic"/>
</dbReference>
<dbReference type="InterPro" id="IPR050090">
    <property type="entry name" value="Tyrosine_recombinase_XerCD"/>
</dbReference>
<evidence type="ECO:0000259" key="4">
    <source>
        <dbReference type="PROSITE" id="PS51898"/>
    </source>
</evidence>
<comment type="similarity">
    <text evidence="1">Belongs to the 'phage' integrase family.</text>
</comment>
<dbReference type="PANTHER" id="PTHR30349">
    <property type="entry name" value="PHAGE INTEGRASE-RELATED"/>
    <property type="match status" value="1"/>
</dbReference>
<dbReference type="InterPro" id="IPR025269">
    <property type="entry name" value="SAM-like_dom"/>
</dbReference>
<proteinExistence type="inferred from homology"/>
<dbReference type="Pfam" id="PF00589">
    <property type="entry name" value="Phage_integrase"/>
    <property type="match status" value="1"/>
</dbReference>
<dbReference type="InterPro" id="IPR013762">
    <property type="entry name" value="Integrase-like_cat_sf"/>
</dbReference>
<dbReference type="InterPro" id="IPR035386">
    <property type="entry name" value="Arm-DNA-bind_5"/>
</dbReference>
<organism evidence="5">
    <name type="scientific">termite gut metagenome</name>
    <dbReference type="NCBI Taxonomy" id="433724"/>
    <lineage>
        <taxon>unclassified sequences</taxon>
        <taxon>metagenomes</taxon>
        <taxon>organismal metagenomes</taxon>
    </lineage>
</organism>
<dbReference type="GO" id="GO:0015074">
    <property type="term" value="P:DNA integration"/>
    <property type="evidence" value="ECO:0007669"/>
    <property type="project" value="InterPro"/>
</dbReference>
<evidence type="ECO:0000256" key="3">
    <source>
        <dbReference type="ARBA" id="ARBA00023172"/>
    </source>
</evidence>
<dbReference type="Gene3D" id="1.10.443.10">
    <property type="entry name" value="Intergrase catalytic core"/>
    <property type="match status" value="1"/>
</dbReference>
<dbReference type="InterPro" id="IPR010998">
    <property type="entry name" value="Integrase_recombinase_N"/>
</dbReference>
<evidence type="ECO:0000256" key="2">
    <source>
        <dbReference type="ARBA" id="ARBA00023125"/>
    </source>
</evidence>
<keyword evidence="2" id="KW-0238">DNA-binding</keyword>
<dbReference type="AlphaFoldDB" id="A0A5J4REP8"/>
<dbReference type="PROSITE" id="PS51898">
    <property type="entry name" value="TYR_RECOMBINASE"/>
    <property type="match status" value="1"/>
</dbReference>
<dbReference type="SUPFAM" id="SSF56349">
    <property type="entry name" value="DNA breaking-rejoining enzymes"/>
    <property type="match status" value="1"/>
</dbReference>
<comment type="caution">
    <text evidence="5">The sequence shown here is derived from an EMBL/GenBank/DDBJ whole genome shotgun (WGS) entry which is preliminary data.</text>
</comment>
<evidence type="ECO:0000256" key="1">
    <source>
        <dbReference type="ARBA" id="ARBA00008857"/>
    </source>
</evidence>